<accession>A0ABW6ULX7</accession>
<name>A0ABW6ULX7_9ACTN</name>
<protein>
    <submittedName>
        <fullName evidence="2">DUF6082 family protein</fullName>
    </submittedName>
</protein>
<dbReference type="InterPro" id="IPR045728">
    <property type="entry name" value="DUF6082"/>
</dbReference>
<evidence type="ECO:0000313" key="2">
    <source>
        <dbReference type="EMBL" id="MFF4524421.1"/>
    </source>
</evidence>
<gene>
    <name evidence="2" type="ORF">ACFY1D_23815</name>
</gene>
<reference evidence="2 3" key="1">
    <citation type="submission" date="2024-10" db="EMBL/GenBank/DDBJ databases">
        <title>The Natural Products Discovery Center: Release of the First 8490 Sequenced Strains for Exploring Actinobacteria Biosynthetic Diversity.</title>
        <authorList>
            <person name="Kalkreuter E."/>
            <person name="Kautsar S.A."/>
            <person name="Yang D."/>
            <person name="Bader C.D."/>
            <person name="Teijaro C.N."/>
            <person name="Fluegel L."/>
            <person name="Davis C.M."/>
            <person name="Simpson J.R."/>
            <person name="Lauterbach L."/>
            <person name="Steele A.D."/>
            <person name="Gui C."/>
            <person name="Meng S."/>
            <person name="Li G."/>
            <person name="Viehrig K."/>
            <person name="Ye F."/>
            <person name="Su P."/>
            <person name="Kiefer A.F."/>
            <person name="Nichols A."/>
            <person name="Cepeda A.J."/>
            <person name="Yan W."/>
            <person name="Fan B."/>
            <person name="Jiang Y."/>
            <person name="Adhikari A."/>
            <person name="Zheng C.-J."/>
            <person name="Schuster L."/>
            <person name="Cowan T.M."/>
            <person name="Smanski M.J."/>
            <person name="Chevrette M.G."/>
            <person name="De Carvalho L.P.S."/>
            <person name="Shen B."/>
        </authorList>
    </citation>
    <scope>NUCLEOTIDE SEQUENCE [LARGE SCALE GENOMIC DNA]</scope>
    <source>
        <strain evidence="2 3">NPDC001390</strain>
    </source>
</reference>
<keyword evidence="3" id="KW-1185">Reference proteome</keyword>
<feature type="region of interest" description="Disordered" evidence="1">
    <location>
        <begin position="181"/>
        <end position="251"/>
    </location>
</feature>
<evidence type="ECO:0000313" key="3">
    <source>
        <dbReference type="Proteomes" id="UP001602058"/>
    </source>
</evidence>
<evidence type="ECO:0000256" key="1">
    <source>
        <dbReference type="SAM" id="MobiDB-lite"/>
    </source>
</evidence>
<organism evidence="2 3">
    <name type="scientific">Streptomyces bluensis</name>
    <dbReference type="NCBI Taxonomy" id="33897"/>
    <lineage>
        <taxon>Bacteria</taxon>
        <taxon>Bacillati</taxon>
        <taxon>Actinomycetota</taxon>
        <taxon>Actinomycetes</taxon>
        <taxon>Kitasatosporales</taxon>
        <taxon>Streptomycetaceae</taxon>
        <taxon>Streptomyces</taxon>
    </lineage>
</organism>
<dbReference type="EMBL" id="JBIAWJ010000012">
    <property type="protein sequence ID" value="MFF4524421.1"/>
    <property type="molecule type" value="Genomic_DNA"/>
</dbReference>
<comment type="caution">
    <text evidence="2">The sequence shown here is derived from an EMBL/GenBank/DDBJ whole genome shotgun (WGS) entry which is preliminary data.</text>
</comment>
<feature type="compositionally biased region" description="Pro residues" evidence="1">
    <location>
        <begin position="188"/>
        <end position="224"/>
    </location>
</feature>
<dbReference type="Proteomes" id="UP001602058">
    <property type="component" value="Unassembled WGS sequence"/>
</dbReference>
<dbReference type="RefSeq" id="WP_387889181.1">
    <property type="nucleotide sequence ID" value="NZ_JBIAWJ010000012.1"/>
</dbReference>
<dbReference type="Pfam" id="PF19560">
    <property type="entry name" value="DUF6082"/>
    <property type="match status" value="1"/>
</dbReference>
<proteinExistence type="predicted"/>
<feature type="compositionally biased region" description="Basic and acidic residues" evidence="1">
    <location>
        <begin position="242"/>
        <end position="251"/>
    </location>
</feature>
<sequence>MATLTPAARRIGSAVVAALGLVRAPFTARGNRRRRQEELTLELLAQLTFIAEGIKHMAEEIHRTNLIQQHRLVTEQLDRAIDDPSLAAALSTLNGISDPKRRQMMFANREYGTILLAHRVGYVDWNELLGHLRMLSRNEVFAEYWERTVEHRRSLPADSLEARVGKAVDTIMEELADDPDEWWVVGPAPDPAPMPGNAPDPAPMPRNAPDPAPMPRNTPDPAPMPGNTSESAPMPENVPGHASERQDQRHS</sequence>